<gene>
    <name evidence="2" type="ORF">V1478_002752</name>
</gene>
<accession>A0ABD2BTZ3</accession>
<evidence type="ECO:0000313" key="3">
    <source>
        <dbReference type="Proteomes" id="UP001607302"/>
    </source>
</evidence>
<dbReference type="InterPro" id="IPR029526">
    <property type="entry name" value="PGBD"/>
</dbReference>
<reference evidence="2 3" key="1">
    <citation type="journal article" date="2024" name="Ann. Entomol. Soc. Am.">
        <title>Genomic analyses of the southern and eastern yellowjacket wasps (Hymenoptera: Vespidae) reveal evolutionary signatures of social life.</title>
        <authorList>
            <person name="Catto M.A."/>
            <person name="Caine P.B."/>
            <person name="Orr S.E."/>
            <person name="Hunt B.G."/>
            <person name="Goodisman M.A.D."/>
        </authorList>
    </citation>
    <scope>NUCLEOTIDE SEQUENCE [LARGE SCALE GENOMIC DNA]</scope>
    <source>
        <strain evidence="2">233</strain>
        <tissue evidence="2">Head and thorax</tissue>
    </source>
</reference>
<proteinExistence type="predicted"/>
<keyword evidence="3" id="KW-1185">Reference proteome</keyword>
<dbReference type="AlphaFoldDB" id="A0ABD2BTZ3"/>
<evidence type="ECO:0000313" key="2">
    <source>
        <dbReference type="EMBL" id="KAL2735738.1"/>
    </source>
</evidence>
<organism evidence="2 3">
    <name type="scientific">Vespula squamosa</name>
    <name type="common">Southern yellow jacket</name>
    <name type="synonym">Wasp</name>
    <dbReference type="NCBI Taxonomy" id="30214"/>
    <lineage>
        <taxon>Eukaryota</taxon>
        <taxon>Metazoa</taxon>
        <taxon>Ecdysozoa</taxon>
        <taxon>Arthropoda</taxon>
        <taxon>Hexapoda</taxon>
        <taxon>Insecta</taxon>
        <taxon>Pterygota</taxon>
        <taxon>Neoptera</taxon>
        <taxon>Endopterygota</taxon>
        <taxon>Hymenoptera</taxon>
        <taxon>Apocrita</taxon>
        <taxon>Aculeata</taxon>
        <taxon>Vespoidea</taxon>
        <taxon>Vespidae</taxon>
        <taxon>Vespinae</taxon>
        <taxon>Vespula</taxon>
    </lineage>
</organism>
<dbReference type="Proteomes" id="UP001607302">
    <property type="component" value="Unassembled WGS sequence"/>
</dbReference>
<protein>
    <submittedName>
        <fullName evidence="2">PiggyBac transposable element-derived protein 4-like isoform X2</fullName>
    </submittedName>
</protein>
<dbReference type="EMBL" id="JAUDFV010000057">
    <property type="protein sequence ID" value="KAL2735738.1"/>
    <property type="molecule type" value="Genomic_DNA"/>
</dbReference>
<comment type="caution">
    <text evidence="2">The sequence shown here is derived from an EMBL/GenBank/DDBJ whole genome shotgun (WGS) entry which is preliminary data.</text>
</comment>
<sequence length="71" mass="8396">MNNLSDILTEFWNSEEKEFICSVTTCELKKWFVLAILMGLIKKPRMNDYWSTNVSLETSIFCKTMTCNRFT</sequence>
<evidence type="ECO:0000259" key="1">
    <source>
        <dbReference type="Pfam" id="PF13843"/>
    </source>
</evidence>
<dbReference type="Pfam" id="PF13843">
    <property type="entry name" value="DDE_Tnp_1_7"/>
    <property type="match status" value="1"/>
</dbReference>
<feature type="domain" description="PiggyBac transposable element-derived protein" evidence="1">
    <location>
        <begin position="15"/>
        <end position="70"/>
    </location>
</feature>
<name>A0ABD2BTZ3_VESSQ</name>